<dbReference type="SUPFAM" id="SSF52279">
    <property type="entry name" value="Beta-D-glucan exohydrolase, C-terminal domain"/>
    <property type="match status" value="1"/>
</dbReference>
<proteinExistence type="inferred from homology"/>
<evidence type="ECO:0000313" key="6">
    <source>
        <dbReference type="Proteomes" id="UP000316775"/>
    </source>
</evidence>
<dbReference type="Gene3D" id="3.40.50.1700">
    <property type="entry name" value="Glycoside hydrolase family 3 C-terminal domain"/>
    <property type="match status" value="1"/>
</dbReference>
<dbReference type="PANTHER" id="PTHR42721:SF3">
    <property type="entry name" value="BETA-D-XYLOSIDASE 5-RELATED"/>
    <property type="match status" value="1"/>
</dbReference>
<keyword evidence="6" id="KW-1185">Reference proteome</keyword>
<dbReference type="STRING" id="983.SAMN05443543_11729"/>
<dbReference type="GO" id="GO:0046556">
    <property type="term" value="F:alpha-L-arabinofuranosidase activity"/>
    <property type="evidence" value="ECO:0007669"/>
    <property type="project" value="TreeGrafter"/>
</dbReference>
<dbReference type="AlphaFoldDB" id="A0A4Y4AXQ6"/>
<dbReference type="GO" id="GO:0008422">
    <property type="term" value="F:beta-glucosidase activity"/>
    <property type="evidence" value="ECO:0007669"/>
    <property type="project" value="UniProtKB-ARBA"/>
</dbReference>
<evidence type="ECO:0000256" key="2">
    <source>
        <dbReference type="ARBA" id="ARBA00022729"/>
    </source>
</evidence>
<dbReference type="OrthoDB" id="9805821at2"/>
<dbReference type="Proteomes" id="UP000316775">
    <property type="component" value="Unassembled WGS sequence"/>
</dbReference>
<dbReference type="EMBL" id="BJNP01000031">
    <property type="protein sequence ID" value="GEC73008.1"/>
    <property type="molecule type" value="Genomic_DNA"/>
</dbReference>
<dbReference type="InterPro" id="IPR044993">
    <property type="entry name" value="BXL"/>
</dbReference>
<dbReference type="Pfam" id="PF14310">
    <property type="entry name" value="Fn3-like"/>
    <property type="match status" value="1"/>
</dbReference>
<dbReference type="FunFam" id="2.60.40.10:FF:000495">
    <property type="entry name" value="Periplasmic beta-glucosidase"/>
    <property type="match status" value="1"/>
</dbReference>
<gene>
    <name evidence="5" type="ORF">FFL01_25470</name>
</gene>
<dbReference type="PANTHER" id="PTHR42721">
    <property type="entry name" value="SUGAR HYDROLASE-RELATED"/>
    <property type="match status" value="1"/>
</dbReference>
<dbReference type="InterPro" id="IPR036881">
    <property type="entry name" value="Glyco_hydro_3_C_sf"/>
</dbReference>
<accession>A0A4Y4AXQ6</accession>
<protein>
    <submittedName>
        <fullName evidence="5">Glycosyl hydrolase</fullName>
    </submittedName>
</protein>
<comment type="similarity">
    <text evidence="1">Belongs to the glycosyl hydrolase 3 family.</text>
</comment>
<organism evidence="5 6">
    <name type="scientific">Flavobacterium flevense</name>
    <dbReference type="NCBI Taxonomy" id="983"/>
    <lineage>
        <taxon>Bacteria</taxon>
        <taxon>Pseudomonadati</taxon>
        <taxon>Bacteroidota</taxon>
        <taxon>Flavobacteriia</taxon>
        <taxon>Flavobacteriales</taxon>
        <taxon>Flavobacteriaceae</taxon>
        <taxon>Flavobacterium</taxon>
    </lineage>
</organism>
<feature type="domain" description="Fibronectin type III-like" evidence="4">
    <location>
        <begin position="656"/>
        <end position="725"/>
    </location>
</feature>
<comment type="caution">
    <text evidence="5">The sequence shown here is derived from an EMBL/GenBank/DDBJ whole genome shotgun (WGS) entry which is preliminary data.</text>
</comment>
<evidence type="ECO:0000259" key="4">
    <source>
        <dbReference type="SMART" id="SM01217"/>
    </source>
</evidence>
<dbReference type="GO" id="GO:0031222">
    <property type="term" value="P:arabinan catabolic process"/>
    <property type="evidence" value="ECO:0007669"/>
    <property type="project" value="TreeGrafter"/>
</dbReference>
<keyword evidence="3 5" id="KW-0378">Hydrolase</keyword>
<dbReference type="InterPro" id="IPR001764">
    <property type="entry name" value="Glyco_hydro_3_N"/>
</dbReference>
<dbReference type="Gene3D" id="2.60.40.10">
    <property type="entry name" value="Immunoglobulins"/>
    <property type="match status" value="1"/>
</dbReference>
<dbReference type="Gene3D" id="3.20.20.300">
    <property type="entry name" value="Glycoside hydrolase, family 3, N-terminal domain"/>
    <property type="match status" value="1"/>
</dbReference>
<dbReference type="Pfam" id="PF01915">
    <property type="entry name" value="Glyco_hydro_3_C"/>
    <property type="match status" value="1"/>
</dbReference>
<dbReference type="SMART" id="SM01217">
    <property type="entry name" value="Fn3_like"/>
    <property type="match status" value="1"/>
</dbReference>
<dbReference type="PRINTS" id="PR00133">
    <property type="entry name" value="GLHYDRLASE3"/>
</dbReference>
<dbReference type="SUPFAM" id="SSF51445">
    <property type="entry name" value="(Trans)glycosidases"/>
    <property type="match status" value="1"/>
</dbReference>
<evidence type="ECO:0000313" key="5">
    <source>
        <dbReference type="EMBL" id="GEC73008.1"/>
    </source>
</evidence>
<evidence type="ECO:0000256" key="1">
    <source>
        <dbReference type="ARBA" id="ARBA00005336"/>
    </source>
</evidence>
<dbReference type="InterPro" id="IPR036962">
    <property type="entry name" value="Glyco_hydro_3_N_sf"/>
</dbReference>
<dbReference type="InterPro" id="IPR026891">
    <property type="entry name" value="Fn3-like"/>
</dbReference>
<dbReference type="InterPro" id="IPR013783">
    <property type="entry name" value="Ig-like_fold"/>
</dbReference>
<dbReference type="InterPro" id="IPR017853">
    <property type="entry name" value="GH"/>
</dbReference>
<evidence type="ECO:0000256" key="3">
    <source>
        <dbReference type="ARBA" id="ARBA00022801"/>
    </source>
</evidence>
<dbReference type="GO" id="GO:0009044">
    <property type="term" value="F:xylan 1,4-beta-xylosidase activity"/>
    <property type="evidence" value="ECO:0007669"/>
    <property type="project" value="InterPro"/>
</dbReference>
<reference evidence="5 6" key="1">
    <citation type="submission" date="2019-06" db="EMBL/GenBank/DDBJ databases">
        <title>Whole genome shotgun sequence of Flavobacterium flevense NBRC 14960.</title>
        <authorList>
            <person name="Hosoyama A."/>
            <person name="Uohara A."/>
            <person name="Ohji S."/>
            <person name="Ichikawa N."/>
        </authorList>
    </citation>
    <scope>NUCLEOTIDE SEQUENCE [LARGE SCALE GENOMIC DNA]</scope>
    <source>
        <strain evidence="5 6">NBRC 14960</strain>
    </source>
</reference>
<sequence length="746" mass="81743">MRDISRYTVLVLLLVVHLHSVAQTKNKNSQSMAFYNTSLSIDERVQDLISRLTLEEKAAQMMNSTPAIERLNIKPYDYWNEALHGVGRSGVATVFPQAIGLGATFDSDLAYRVSSVISDEARAMYNVTNAKGYHTQYGGLTFWTPNINIFRDPRWGRGQETYGEDPFLTSKIGTSFVKGLQGDNPNYLKTAACAKHFAVHSGPEKVRHEFNAEATPKDLWETYLPAFQSLVEEAKVESVMCAYNSTNGEPCCSNKYLITDVLRKQWGFKGHVVTDCGAISDYYTAKGKGGHGVVATKAEGAALVVKSGVSLNCGSSYDALPEAVKKGLITEKEIDAQLAILLKTRFKLGLFDKVGSNPYDAISYEVVNSKEHRALAREVAQKSMVLLKNNGILPLQNDLQKYFVTGPNASSIEVLLGNYYGINPNMVTILEGITAAIKPESKLEYRLGAMLNKPSINPINYATGNAGNSDVTIVVLGVSSTLEGEEGDSIDSDSAGDRLNYDLPANQIEYLRDLRKTADKKPENKKPIVAIVTGGSPINLSEVQELADAVLLVWYPGEEGGNAVADILFGKVAPSGKLPITFPKSLAQLPPFEDYSMKGRTYKYMNVDPMYPFGFGLSYTTFSYSDIKASSKNISKKEDVTVTVKVTNTGKVKSEEVVQLYVSDLKASVDVPNFQLNAMKRIVLEPNESKEVSFQLTPKAFEMVKNDGSKIIESGDFKIYAGGSSPMKRSFELGAPQMAEVIINVK</sequence>
<dbReference type="GO" id="GO:0045493">
    <property type="term" value="P:xylan catabolic process"/>
    <property type="evidence" value="ECO:0007669"/>
    <property type="project" value="InterPro"/>
</dbReference>
<dbReference type="Pfam" id="PF00933">
    <property type="entry name" value="Glyco_hydro_3"/>
    <property type="match status" value="1"/>
</dbReference>
<dbReference type="RefSeq" id="WP_083552982.1">
    <property type="nucleotide sequence ID" value="NZ_BJNP01000031.1"/>
</dbReference>
<keyword evidence="2" id="KW-0732">Signal</keyword>
<name>A0A4Y4AXQ6_9FLAO</name>
<dbReference type="InterPro" id="IPR002772">
    <property type="entry name" value="Glyco_hydro_3_C"/>
</dbReference>